<dbReference type="RefSeq" id="WP_259094143.1">
    <property type="nucleotide sequence ID" value="NZ_BAAAZC010000029.1"/>
</dbReference>
<keyword evidence="3" id="KW-0808">Transferase</keyword>
<proteinExistence type="predicted"/>
<feature type="domain" description="Signal transduction histidine kinase internal region" evidence="2">
    <location>
        <begin position="158"/>
        <end position="235"/>
    </location>
</feature>
<keyword evidence="1" id="KW-0472">Membrane</keyword>
<protein>
    <submittedName>
        <fullName evidence="3">Histidine kinase</fullName>
    </submittedName>
</protein>
<evidence type="ECO:0000256" key="1">
    <source>
        <dbReference type="SAM" id="Phobius"/>
    </source>
</evidence>
<evidence type="ECO:0000313" key="4">
    <source>
        <dbReference type="Proteomes" id="UP001500742"/>
    </source>
</evidence>
<dbReference type="Pfam" id="PF06580">
    <property type="entry name" value="His_kinase"/>
    <property type="match status" value="1"/>
</dbReference>
<feature type="transmembrane region" description="Helical" evidence="1">
    <location>
        <begin position="109"/>
        <end position="131"/>
    </location>
</feature>
<feature type="transmembrane region" description="Helical" evidence="1">
    <location>
        <begin position="83"/>
        <end position="103"/>
    </location>
</feature>
<dbReference type="EMBL" id="BAAAZC010000029">
    <property type="protein sequence ID" value="GAA3987915.1"/>
    <property type="molecule type" value="Genomic_DNA"/>
</dbReference>
<evidence type="ECO:0000259" key="2">
    <source>
        <dbReference type="Pfam" id="PF06580"/>
    </source>
</evidence>
<comment type="caution">
    <text evidence="3">The sequence shown here is derived from an EMBL/GenBank/DDBJ whole genome shotgun (WGS) entry which is preliminary data.</text>
</comment>
<feature type="transmembrane region" description="Helical" evidence="1">
    <location>
        <begin position="7"/>
        <end position="25"/>
    </location>
</feature>
<dbReference type="InterPro" id="IPR036890">
    <property type="entry name" value="HATPase_C_sf"/>
</dbReference>
<dbReference type="GO" id="GO:0016301">
    <property type="term" value="F:kinase activity"/>
    <property type="evidence" value="ECO:0007669"/>
    <property type="project" value="UniProtKB-KW"/>
</dbReference>
<gene>
    <name evidence="3" type="ORF">GCM10022210_45830</name>
</gene>
<keyword evidence="4" id="KW-1185">Reference proteome</keyword>
<dbReference type="InterPro" id="IPR010559">
    <property type="entry name" value="Sig_transdc_His_kin_internal"/>
</dbReference>
<evidence type="ECO:0000313" key="3">
    <source>
        <dbReference type="EMBL" id="GAA3987915.1"/>
    </source>
</evidence>
<dbReference type="InterPro" id="IPR050640">
    <property type="entry name" value="Bact_2-comp_sensor_kinase"/>
</dbReference>
<organism evidence="3 4">
    <name type="scientific">Mucilaginibacter dorajii</name>
    <dbReference type="NCBI Taxonomy" id="692994"/>
    <lineage>
        <taxon>Bacteria</taxon>
        <taxon>Pseudomonadati</taxon>
        <taxon>Bacteroidota</taxon>
        <taxon>Sphingobacteriia</taxon>
        <taxon>Sphingobacteriales</taxon>
        <taxon>Sphingobacteriaceae</taxon>
        <taxon>Mucilaginibacter</taxon>
    </lineage>
</organism>
<dbReference type="PANTHER" id="PTHR34220">
    <property type="entry name" value="SENSOR HISTIDINE KINASE YPDA"/>
    <property type="match status" value="1"/>
</dbReference>
<accession>A0ABP7QVB5</accession>
<dbReference type="Gene3D" id="3.30.565.10">
    <property type="entry name" value="Histidine kinase-like ATPase, C-terminal domain"/>
    <property type="match status" value="1"/>
</dbReference>
<name>A0ABP7QVB5_9SPHI</name>
<keyword evidence="1" id="KW-0812">Transmembrane</keyword>
<reference evidence="4" key="1">
    <citation type="journal article" date="2019" name="Int. J. Syst. Evol. Microbiol.">
        <title>The Global Catalogue of Microorganisms (GCM) 10K type strain sequencing project: providing services to taxonomists for standard genome sequencing and annotation.</title>
        <authorList>
            <consortium name="The Broad Institute Genomics Platform"/>
            <consortium name="The Broad Institute Genome Sequencing Center for Infectious Disease"/>
            <person name="Wu L."/>
            <person name="Ma J."/>
        </authorList>
    </citation>
    <scope>NUCLEOTIDE SEQUENCE [LARGE SCALE GENOMIC DNA]</scope>
    <source>
        <strain evidence="4">JCM 16601</strain>
    </source>
</reference>
<dbReference type="SUPFAM" id="SSF55874">
    <property type="entry name" value="ATPase domain of HSP90 chaperone/DNA topoisomerase II/histidine kinase"/>
    <property type="match status" value="1"/>
</dbReference>
<dbReference type="PANTHER" id="PTHR34220:SF7">
    <property type="entry name" value="SENSOR HISTIDINE KINASE YPDA"/>
    <property type="match status" value="1"/>
</dbReference>
<keyword evidence="1" id="KW-1133">Transmembrane helix</keyword>
<dbReference type="Proteomes" id="UP001500742">
    <property type="component" value="Unassembled WGS sequence"/>
</dbReference>
<sequence>MKFFRRYIFPALYGLLVYFTVRLLHDTEHDEMFWKRDWGLNILEMSCSVLVGYAGIYIFEWLFRFYDRRWPLRFNYRGVVRELIILVFANLILVNLIFTPMAALTDDGLSWGDLADLTMIPTLYAIIYYGIARSSTWLKAYVVNKIQLEKLTNDQLETELKFLKAQYHPHLLFNALNTIYFQMDEDVPGAKKSTELLSNLLRYQLYDQQLLVTVTQELEYLENYIELQKIRVSDKMELQVSFDEQLTDQQVYPLLMLPLVENAFKYVGGKYQLNISAKLIDSQVVFTVSNNVPDLLKSSTEFSGIGLENLRRRLHLLYPDKHQLNAGLQGDCYIAELKIKL</sequence>
<keyword evidence="3" id="KW-0418">Kinase</keyword>
<feature type="transmembrane region" description="Helical" evidence="1">
    <location>
        <begin position="45"/>
        <end position="63"/>
    </location>
</feature>